<sequence>AEGYQWFVQENPLRFPKVVLIDARPDEETVFAAVKAEVNKILPTRQKGR</sequence>
<dbReference type="EMBL" id="VMGH01000017">
    <property type="protein sequence ID" value="TSC92104.1"/>
    <property type="molecule type" value="Genomic_DNA"/>
</dbReference>
<reference evidence="1 2" key="1">
    <citation type="submission" date="2017-07" db="EMBL/GenBank/DDBJ databases">
        <title>Mechanisms for carbon and nitrogen cycling indicate functional differentiation within the Candidate Phyla Radiation.</title>
        <authorList>
            <person name="Danczak R.E."/>
            <person name="Johnston M.D."/>
            <person name="Kenah C."/>
            <person name="Slattery M."/>
            <person name="Wrighton K.C."/>
            <person name="Wilkins M.J."/>
        </authorList>
    </citation>
    <scope>NUCLEOTIDE SEQUENCE [LARGE SCALE GENOMIC DNA]</scope>
    <source>
        <strain evidence="1">Licking1014_96</strain>
    </source>
</reference>
<evidence type="ECO:0000313" key="1">
    <source>
        <dbReference type="EMBL" id="TSC92104.1"/>
    </source>
</evidence>
<feature type="non-terminal residue" evidence="1">
    <location>
        <position position="1"/>
    </location>
</feature>
<gene>
    <name evidence="1" type="ORF">CEN92_126</name>
</gene>
<comment type="caution">
    <text evidence="1">The sequence shown here is derived from an EMBL/GenBank/DDBJ whole genome shotgun (WGS) entry which is preliminary data.</text>
</comment>
<proteinExistence type="predicted"/>
<evidence type="ECO:0000313" key="2">
    <source>
        <dbReference type="Proteomes" id="UP000318296"/>
    </source>
</evidence>
<organism evidence="1 2">
    <name type="scientific">Candidatus Berkelbacteria bacterium Licking1014_96</name>
    <dbReference type="NCBI Taxonomy" id="2017149"/>
    <lineage>
        <taxon>Bacteria</taxon>
        <taxon>Candidatus Berkelbacteria</taxon>
    </lineage>
</organism>
<protein>
    <submittedName>
        <fullName evidence="1">Uncharacterized protein</fullName>
    </submittedName>
</protein>
<dbReference type="AlphaFoldDB" id="A0A554LGU3"/>
<name>A0A554LGU3_9BACT</name>
<accession>A0A554LGU3</accession>
<dbReference type="Proteomes" id="UP000318296">
    <property type="component" value="Unassembled WGS sequence"/>
</dbReference>